<dbReference type="CDD" id="cd01066">
    <property type="entry name" value="APP_MetAP"/>
    <property type="match status" value="1"/>
</dbReference>
<protein>
    <submittedName>
        <fullName evidence="4">Unannotated protein</fullName>
    </submittedName>
</protein>
<dbReference type="PANTHER" id="PTHR46112:SF2">
    <property type="entry name" value="XAA-PRO AMINOPEPTIDASE P-RELATED"/>
    <property type="match status" value="1"/>
</dbReference>
<dbReference type="PANTHER" id="PTHR46112">
    <property type="entry name" value="AMINOPEPTIDASE"/>
    <property type="match status" value="1"/>
</dbReference>
<dbReference type="SUPFAM" id="SSF55920">
    <property type="entry name" value="Creatinase/aminopeptidase"/>
    <property type="match status" value="1"/>
</dbReference>
<evidence type="ECO:0000256" key="1">
    <source>
        <dbReference type="ARBA" id="ARBA00022723"/>
    </source>
</evidence>
<accession>A0A6J6NNJ7</accession>
<feature type="domain" description="Peptidase M24" evidence="3">
    <location>
        <begin position="138"/>
        <end position="365"/>
    </location>
</feature>
<sequence>MGDVLIFGDTERSPEMRHEIPVGIGDPFLYVEVGGERHVVVGSLEVPRLEGLGLQIHPLEAFGVEEVRRQLVGQPISALIEEVSRRAVVALGVTAASVPATLPVSFADAVRASGVELTVDRTLFDGRRRSKSPHELDGIRRAQAAAEAGMTAVRDRLAAATIGDLGELSLDGVPLTSEVLKAAVSLAFSEHGASATEFVVSHGAQAAIGHHGGGGAVRAGETVVVDLWPMDMESGCYADMTRTFVVGEVSDEIAIWWKLCKRVLDEVTEIARPGITGKELYDHACDIFEPAGFPTQRTKEDGVVLSDGFFHSLGHGVGLEVHEEPLLGLVGREKLVPGDVIAIEPGLYRAGHGGCRLEDLLLVTETGVERLTTFPYDLAP</sequence>
<dbReference type="Pfam" id="PF00557">
    <property type="entry name" value="Peptidase_M24"/>
    <property type="match status" value="1"/>
</dbReference>
<dbReference type="InterPro" id="IPR000994">
    <property type="entry name" value="Pept_M24"/>
</dbReference>
<dbReference type="GO" id="GO:0046872">
    <property type="term" value="F:metal ion binding"/>
    <property type="evidence" value="ECO:0007669"/>
    <property type="project" value="UniProtKB-KW"/>
</dbReference>
<dbReference type="InterPro" id="IPR050659">
    <property type="entry name" value="Peptidase_M24B"/>
</dbReference>
<dbReference type="Gene3D" id="3.90.230.10">
    <property type="entry name" value="Creatinase/methionine aminopeptidase superfamily"/>
    <property type="match status" value="1"/>
</dbReference>
<dbReference type="PROSITE" id="PS00491">
    <property type="entry name" value="PROLINE_PEPTIDASE"/>
    <property type="match status" value="1"/>
</dbReference>
<keyword evidence="2" id="KW-0378">Hydrolase</keyword>
<evidence type="ECO:0000259" key="3">
    <source>
        <dbReference type="Pfam" id="PF00557"/>
    </source>
</evidence>
<proteinExistence type="predicted"/>
<evidence type="ECO:0000256" key="2">
    <source>
        <dbReference type="ARBA" id="ARBA00022801"/>
    </source>
</evidence>
<dbReference type="AlphaFoldDB" id="A0A6J6NNJ7"/>
<reference evidence="4" key="1">
    <citation type="submission" date="2020-05" db="EMBL/GenBank/DDBJ databases">
        <authorList>
            <person name="Chiriac C."/>
            <person name="Salcher M."/>
            <person name="Ghai R."/>
            <person name="Kavagutti S V."/>
        </authorList>
    </citation>
    <scope>NUCLEOTIDE SEQUENCE</scope>
</reference>
<dbReference type="GO" id="GO:0016787">
    <property type="term" value="F:hydrolase activity"/>
    <property type="evidence" value="ECO:0007669"/>
    <property type="project" value="UniProtKB-KW"/>
</dbReference>
<name>A0A6J6NNJ7_9ZZZZ</name>
<organism evidence="4">
    <name type="scientific">freshwater metagenome</name>
    <dbReference type="NCBI Taxonomy" id="449393"/>
    <lineage>
        <taxon>unclassified sequences</taxon>
        <taxon>metagenomes</taxon>
        <taxon>ecological metagenomes</taxon>
    </lineage>
</organism>
<keyword evidence="1" id="KW-0479">Metal-binding</keyword>
<gene>
    <name evidence="4" type="ORF">UFOPK2399_00311</name>
</gene>
<evidence type="ECO:0000313" key="4">
    <source>
        <dbReference type="EMBL" id="CAB4686265.1"/>
    </source>
</evidence>
<dbReference type="InterPro" id="IPR001131">
    <property type="entry name" value="Peptidase_M24B_aminopep-P_CS"/>
</dbReference>
<dbReference type="EMBL" id="CAEZXP010000001">
    <property type="protein sequence ID" value="CAB4686265.1"/>
    <property type="molecule type" value="Genomic_DNA"/>
</dbReference>
<dbReference type="InterPro" id="IPR036005">
    <property type="entry name" value="Creatinase/aminopeptidase-like"/>
</dbReference>